<evidence type="ECO:0000256" key="1">
    <source>
        <dbReference type="SAM" id="Phobius"/>
    </source>
</evidence>
<keyword evidence="1" id="KW-0812">Transmembrane</keyword>
<keyword evidence="4" id="KW-1185">Reference proteome</keyword>
<dbReference type="Gene3D" id="1.10.510.10">
    <property type="entry name" value="Transferase(Phosphotransferase) domain 1"/>
    <property type="match status" value="1"/>
</dbReference>
<evidence type="ECO:0000259" key="2">
    <source>
        <dbReference type="PROSITE" id="PS50011"/>
    </source>
</evidence>
<gene>
    <name evidence="3" type="ORF">F5147DRAFT_164806</name>
</gene>
<keyword evidence="1" id="KW-0472">Membrane</keyword>
<name>A0A9P7F852_9AGAM</name>
<dbReference type="InterPro" id="IPR001245">
    <property type="entry name" value="Ser-Thr/Tyr_kinase_cat_dom"/>
</dbReference>
<organism evidence="3 4">
    <name type="scientific">Suillus discolor</name>
    <dbReference type="NCBI Taxonomy" id="1912936"/>
    <lineage>
        <taxon>Eukaryota</taxon>
        <taxon>Fungi</taxon>
        <taxon>Dikarya</taxon>
        <taxon>Basidiomycota</taxon>
        <taxon>Agaricomycotina</taxon>
        <taxon>Agaricomycetes</taxon>
        <taxon>Agaricomycetidae</taxon>
        <taxon>Boletales</taxon>
        <taxon>Suillineae</taxon>
        <taxon>Suillaceae</taxon>
        <taxon>Suillus</taxon>
    </lineage>
</organism>
<dbReference type="Proteomes" id="UP000823399">
    <property type="component" value="Unassembled WGS sequence"/>
</dbReference>
<dbReference type="InterPro" id="IPR000719">
    <property type="entry name" value="Prot_kinase_dom"/>
</dbReference>
<dbReference type="EMBL" id="JABBWM010000026">
    <property type="protein sequence ID" value="KAG2108625.1"/>
    <property type="molecule type" value="Genomic_DNA"/>
</dbReference>
<evidence type="ECO:0000313" key="3">
    <source>
        <dbReference type="EMBL" id="KAG2108625.1"/>
    </source>
</evidence>
<evidence type="ECO:0000313" key="4">
    <source>
        <dbReference type="Proteomes" id="UP000823399"/>
    </source>
</evidence>
<dbReference type="GeneID" id="64690610"/>
<keyword evidence="1" id="KW-1133">Transmembrane helix</keyword>
<feature type="transmembrane region" description="Helical" evidence="1">
    <location>
        <begin position="21"/>
        <end position="44"/>
    </location>
</feature>
<dbReference type="InterPro" id="IPR011009">
    <property type="entry name" value="Kinase-like_dom_sf"/>
</dbReference>
<comment type="caution">
    <text evidence="3">The sequence shown here is derived from an EMBL/GenBank/DDBJ whole genome shotgun (WGS) entry which is preliminary data.</text>
</comment>
<dbReference type="AlphaFoldDB" id="A0A9P7F852"/>
<accession>A0A9P7F852</accession>
<dbReference type="GO" id="GO:0005524">
    <property type="term" value="F:ATP binding"/>
    <property type="evidence" value="ECO:0007669"/>
    <property type="project" value="InterPro"/>
</dbReference>
<dbReference type="SUPFAM" id="SSF56112">
    <property type="entry name" value="Protein kinase-like (PK-like)"/>
    <property type="match status" value="1"/>
</dbReference>
<protein>
    <recommendedName>
        <fullName evidence="2">Protein kinase domain-containing protein</fullName>
    </recommendedName>
</protein>
<dbReference type="GO" id="GO:0004672">
    <property type="term" value="F:protein kinase activity"/>
    <property type="evidence" value="ECO:0007669"/>
    <property type="project" value="InterPro"/>
</dbReference>
<proteinExistence type="predicted"/>
<dbReference type="PROSITE" id="PS50011">
    <property type="entry name" value="PROTEIN_KINASE_DOM"/>
    <property type="match status" value="1"/>
</dbReference>
<sequence>MNKVFDKIRREMHVREKLKHETILALYGMTEGFGILPSLVYSWMAGGSLHDYVKQEHSYLPARRKLDILLDVAYGIEYRQCLP</sequence>
<dbReference type="RefSeq" id="XP_041292995.1">
    <property type="nucleotide sequence ID" value="XM_041428351.1"/>
</dbReference>
<feature type="domain" description="Protein kinase" evidence="2">
    <location>
        <begin position="1"/>
        <end position="83"/>
    </location>
</feature>
<dbReference type="Pfam" id="PF07714">
    <property type="entry name" value="PK_Tyr_Ser-Thr"/>
    <property type="match status" value="1"/>
</dbReference>
<dbReference type="OrthoDB" id="2685774at2759"/>
<reference evidence="3" key="1">
    <citation type="journal article" date="2020" name="New Phytol.">
        <title>Comparative genomics reveals dynamic genome evolution in host specialist ectomycorrhizal fungi.</title>
        <authorList>
            <person name="Lofgren L.A."/>
            <person name="Nguyen N.H."/>
            <person name="Vilgalys R."/>
            <person name="Ruytinx J."/>
            <person name="Liao H.L."/>
            <person name="Branco S."/>
            <person name="Kuo A."/>
            <person name="LaButti K."/>
            <person name="Lipzen A."/>
            <person name="Andreopoulos W."/>
            <person name="Pangilinan J."/>
            <person name="Riley R."/>
            <person name="Hundley H."/>
            <person name="Na H."/>
            <person name="Barry K."/>
            <person name="Grigoriev I.V."/>
            <person name="Stajich J.E."/>
            <person name="Kennedy P.G."/>
        </authorList>
    </citation>
    <scope>NUCLEOTIDE SEQUENCE</scope>
    <source>
        <strain evidence="3">FC423</strain>
    </source>
</reference>